<dbReference type="SUPFAM" id="SSF56112">
    <property type="entry name" value="Protein kinase-like (PK-like)"/>
    <property type="match status" value="1"/>
</dbReference>
<accession>A0A7R9IP82</accession>
<evidence type="ECO:0000313" key="4">
    <source>
        <dbReference type="EMBL" id="CAD7462066.1"/>
    </source>
</evidence>
<sequence length="990" mass="109884">MATKRKAVIQAIEILAIFIDSSSESDQFVSDSEFVNETEQELYSSERSEQLEVATDIDNTRSAVDWWALGVCLFEFMTGIPPFNDETPQAVFNNILSRDIPWPEGEDGLSRGAQAAIDALLTLDPKARPDANDVQGMPLFDGINWSHLLNTLPPFVPEPIDNMDTGYFQGLASLQLDTVRVESNKLQEPARLNLQNIQVKLYILVYNTRIDLASTLIVGDKSLVVKKPTCGHEVSYPCVHPWILSLAAADAPAHDTHLSPLTSVMDLQAQIFSLELISTSDAVTEEDDEPLAGFYGQPWSTWTDFTGNVTPSRDEYPEPDIRPEPDTTKLDIKDMYLYGLCPEAEPFYAVICEICDASVKPQGLKNHMELWHDVKPNEPLPPMELFGKGFNRRDYISKTCKVINSTNSTIKIKKPLQTKVDKSFINKEQLEQTIFLNKEKTVFVSKPDKCLPLPSSAEEKSPSAPIVSKISSPVSILQPIVALTPLPSTTEGVTVVSSKVNDKKTTTTQNPVHLDSKSSRHSSTLPPKKSSKPRRRHMPKEQKFNPDKQCGVWSEKSQKQCTRSLTCSHHSLSQQRFVTGRSKSFDQLLAEHKAAKKASLKQIDSSYIVNTQVTALKKKSNILPSVKVSQVIQSDSSALNQPVPVPISSNNPILSKPPVFISVNLALSPTPNLELQNPDNSQEKHTTKTIPRAKFPPNSSLSSQPPDDYFTKRKPLFEGITWSNTHPRPLAVCTFSARKVGSLFSSSRSLAVVRKAMKTTELGRLNLEEVNPHLCGRRVENHLGKTTPVHPTEIRTSIFPSSAVELNTTSAVSQLRNRGGSPNNPVSAYDPRPFSKVSVLSTHYTLLVLVAVLRAARSCKHPRQGDPAFLRCKPFRVTSPTHIGGMGKTAPLVEQEQSATAPPLDLFLLPAPFCHSYYIRTYSQSTGPFNSDLSAVTRTQSIHFVSTVRLLQSISVAQRNKFTPDLLQHVFDPWASNKKEQLLPSVRNRL</sequence>
<evidence type="ECO:0000259" key="2">
    <source>
        <dbReference type="PROSITE" id="PS50011"/>
    </source>
</evidence>
<dbReference type="PROSITE" id="PS50011">
    <property type="entry name" value="PROTEIN_KINASE_DOM"/>
    <property type="match status" value="1"/>
</dbReference>
<dbReference type="Pfam" id="PF00069">
    <property type="entry name" value="Pkinase"/>
    <property type="match status" value="1"/>
</dbReference>
<dbReference type="PANTHER" id="PTHR15117:SF24">
    <property type="entry name" value="SCA7 DOMAIN-CONTAINING PROTEIN"/>
    <property type="match status" value="1"/>
</dbReference>
<dbReference type="PANTHER" id="PTHR15117">
    <property type="entry name" value="ATAXIN 7 RELATED"/>
    <property type="match status" value="1"/>
</dbReference>
<dbReference type="PROSITE" id="PS51505">
    <property type="entry name" value="SCA7"/>
    <property type="match status" value="1"/>
</dbReference>
<dbReference type="GO" id="GO:0005524">
    <property type="term" value="F:ATP binding"/>
    <property type="evidence" value="ECO:0007669"/>
    <property type="project" value="InterPro"/>
</dbReference>
<feature type="domain" description="SCA7" evidence="3">
    <location>
        <begin position="537"/>
        <end position="604"/>
    </location>
</feature>
<name>A0A7R9IP82_9NEOP</name>
<protein>
    <submittedName>
        <fullName evidence="4">Uncharacterized protein</fullName>
    </submittedName>
</protein>
<dbReference type="InterPro" id="IPR013243">
    <property type="entry name" value="SCA7_dom"/>
</dbReference>
<dbReference type="Gene3D" id="6.10.140.670">
    <property type="match status" value="1"/>
</dbReference>
<dbReference type="InterPro" id="IPR000719">
    <property type="entry name" value="Prot_kinase_dom"/>
</dbReference>
<feature type="domain" description="Protein kinase" evidence="2">
    <location>
        <begin position="1"/>
        <end position="140"/>
    </location>
</feature>
<gene>
    <name evidence="4" type="ORF">TTEB3V08_LOCUS9964</name>
</gene>
<dbReference type="GO" id="GO:0004672">
    <property type="term" value="F:protein kinase activity"/>
    <property type="evidence" value="ECO:0007669"/>
    <property type="project" value="InterPro"/>
</dbReference>
<organism evidence="4">
    <name type="scientific">Timema tahoe</name>
    <dbReference type="NCBI Taxonomy" id="61484"/>
    <lineage>
        <taxon>Eukaryota</taxon>
        <taxon>Metazoa</taxon>
        <taxon>Ecdysozoa</taxon>
        <taxon>Arthropoda</taxon>
        <taxon>Hexapoda</taxon>
        <taxon>Insecta</taxon>
        <taxon>Pterygota</taxon>
        <taxon>Neoptera</taxon>
        <taxon>Polyneoptera</taxon>
        <taxon>Phasmatodea</taxon>
        <taxon>Timematodea</taxon>
        <taxon>Timematoidea</taxon>
        <taxon>Timematidae</taxon>
        <taxon>Timema</taxon>
    </lineage>
</organism>
<dbReference type="Gene3D" id="3.30.200.20">
    <property type="entry name" value="Phosphorylase Kinase, domain 1"/>
    <property type="match status" value="1"/>
</dbReference>
<dbReference type="InterPro" id="IPR011009">
    <property type="entry name" value="Kinase-like_dom_sf"/>
</dbReference>
<feature type="region of interest" description="Disordered" evidence="1">
    <location>
        <begin position="672"/>
        <end position="707"/>
    </location>
</feature>
<dbReference type="Pfam" id="PF08313">
    <property type="entry name" value="SCA7"/>
    <property type="match status" value="1"/>
</dbReference>
<dbReference type="EMBL" id="OE005582">
    <property type="protein sequence ID" value="CAD7462066.1"/>
    <property type="molecule type" value="Genomic_DNA"/>
</dbReference>
<proteinExistence type="predicted"/>
<evidence type="ECO:0000256" key="1">
    <source>
        <dbReference type="SAM" id="MobiDB-lite"/>
    </source>
</evidence>
<dbReference type="Gene3D" id="1.10.510.10">
    <property type="entry name" value="Transferase(Phosphotransferase) domain 1"/>
    <property type="match status" value="1"/>
</dbReference>
<reference evidence="4" key="1">
    <citation type="submission" date="2020-11" db="EMBL/GenBank/DDBJ databases">
        <authorList>
            <person name="Tran Van P."/>
        </authorList>
    </citation>
    <scope>NUCLEOTIDE SEQUENCE</scope>
</reference>
<dbReference type="AlphaFoldDB" id="A0A7R9IP82"/>
<dbReference type="InterPro" id="IPR052237">
    <property type="entry name" value="Ataxin-7-like_regulator"/>
</dbReference>
<feature type="region of interest" description="Disordered" evidence="1">
    <location>
        <begin position="495"/>
        <end position="548"/>
    </location>
</feature>
<evidence type="ECO:0000259" key="3">
    <source>
        <dbReference type="PROSITE" id="PS51505"/>
    </source>
</evidence>
<feature type="compositionally biased region" description="Basic residues" evidence="1">
    <location>
        <begin position="529"/>
        <end position="538"/>
    </location>
</feature>